<dbReference type="AlphaFoldDB" id="A0A815VWP6"/>
<gene>
    <name evidence="1" type="ORF">EDS130_LOCUS44940</name>
</gene>
<dbReference type="EMBL" id="CAJNOJ010000960">
    <property type="protein sequence ID" value="CAF1535871.1"/>
    <property type="molecule type" value="Genomic_DNA"/>
</dbReference>
<proteinExistence type="predicted"/>
<dbReference type="OrthoDB" id="10027560at2759"/>
<protein>
    <submittedName>
        <fullName evidence="1">Uncharacterized protein</fullName>
    </submittedName>
</protein>
<accession>A0A815VWP6</accession>
<sequence>MKNLPSIAVDLVHTIMLDYIKIETKGLSKMSTNRIRQASIEKDEWDALQAFEQIASEQQKAYAKTFCKSAMKSYQRKKKKFDMMTEHVRFDIIPKILPKCELSLPVDETSLSSEQAKENKDSIKKLNRDFRLQTMQLYLKITKEEFEFRKDKFDKLLADFPEDKIEMQESNEIPLTQKAYHNDEAEGVYTQKTAVPAPSQIPLDTGSAMQLRTKRQRNALRSTSSKGCQSYTTTGFHAPSIINQSRIYLEKNEEALLKLGPRFIPNNPLLAKKRVTHEVEVVVKKIQKIFCEHGWILPKERLRDFTGSLEMILKQCHSQYPPAKQLTTVENLKRKFNATETVIRKTDKSKVFHLGNLDDYKQKAEKHMNKTRAYESLGNINPLESLVERTNNFLYGLWGNKHIDQKQYEKLKVDKERAELAHLYFLPKAHKPITPSIRL</sequence>
<reference evidence="1" key="1">
    <citation type="submission" date="2021-02" db="EMBL/GenBank/DDBJ databases">
        <authorList>
            <person name="Nowell W R."/>
        </authorList>
    </citation>
    <scope>NUCLEOTIDE SEQUENCE</scope>
</reference>
<name>A0A815VWP6_ADIRI</name>
<evidence type="ECO:0000313" key="2">
    <source>
        <dbReference type="Proteomes" id="UP000663852"/>
    </source>
</evidence>
<comment type="caution">
    <text evidence="1">The sequence shown here is derived from an EMBL/GenBank/DDBJ whole genome shotgun (WGS) entry which is preliminary data.</text>
</comment>
<dbReference type="Proteomes" id="UP000663852">
    <property type="component" value="Unassembled WGS sequence"/>
</dbReference>
<evidence type="ECO:0000313" key="1">
    <source>
        <dbReference type="EMBL" id="CAF1535871.1"/>
    </source>
</evidence>
<organism evidence="1 2">
    <name type="scientific">Adineta ricciae</name>
    <name type="common">Rotifer</name>
    <dbReference type="NCBI Taxonomy" id="249248"/>
    <lineage>
        <taxon>Eukaryota</taxon>
        <taxon>Metazoa</taxon>
        <taxon>Spiralia</taxon>
        <taxon>Gnathifera</taxon>
        <taxon>Rotifera</taxon>
        <taxon>Eurotatoria</taxon>
        <taxon>Bdelloidea</taxon>
        <taxon>Adinetida</taxon>
        <taxon>Adinetidae</taxon>
        <taxon>Adineta</taxon>
    </lineage>
</organism>